<dbReference type="SUPFAM" id="SSF63520">
    <property type="entry name" value="PTS-regulatory domain, PRD"/>
    <property type="match status" value="1"/>
</dbReference>
<dbReference type="InterPro" id="IPR011608">
    <property type="entry name" value="PRD"/>
</dbReference>
<dbReference type="InterPro" id="IPR036634">
    <property type="entry name" value="PRD_sf"/>
</dbReference>
<reference evidence="2" key="2">
    <citation type="submission" date="2021-09" db="EMBL/GenBank/DDBJ databases">
        <authorList>
            <person name="Gilroy R."/>
        </authorList>
    </citation>
    <scope>NUCLEOTIDE SEQUENCE</scope>
    <source>
        <strain evidence="2">CHK171-7178</strain>
    </source>
</reference>
<dbReference type="Gene3D" id="1.10.1790.10">
    <property type="entry name" value="PRD domain"/>
    <property type="match status" value="1"/>
</dbReference>
<comment type="caution">
    <text evidence="2">The sequence shown here is derived from an EMBL/GenBank/DDBJ whole genome shotgun (WGS) entry which is preliminary data.</text>
</comment>
<name>A0A921KET2_SPOPS</name>
<organism evidence="2 3">
    <name type="scientific">Sporosarcina psychrophila</name>
    <name type="common">Bacillus psychrophilus</name>
    <dbReference type="NCBI Taxonomy" id="1476"/>
    <lineage>
        <taxon>Bacteria</taxon>
        <taxon>Bacillati</taxon>
        <taxon>Bacillota</taxon>
        <taxon>Bacilli</taxon>
        <taxon>Bacillales</taxon>
        <taxon>Caryophanaceae</taxon>
        <taxon>Sporosarcina</taxon>
    </lineage>
</organism>
<reference evidence="2" key="1">
    <citation type="journal article" date="2021" name="PeerJ">
        <title>Extensive microbial diversity within the chicken gut microbiome revealed by metagenomics and culture.</title>
        <authorList>
            <person name="Gilroy R."/>
            <person name="Ravi A."/>
            <person name="Getino M."/>
            <person name="Pursley I."/>
            <person name="Horton D.L."/>
            <person name="Alikhan N.F."/>
            <person name="Baker D."/>
            <person name="Gharbi K."/>
            <person name="Hall N."/>
            <person name="Watson M."/>
            <person name="Adriaenssens E.M."/>
            <person name="Foster-Nyarko E."/>
            <person name="Jarju S."/>
            <person name="Secka A."/>
            <person name="Antonio M."/>
            <person name="Oren A."/>
            <person name="Chaudhuri R.R."/>
            <person name="La Ragione R."/>
            <person name="Hildebrand F."/>
            <person name="Pallen M.J."/>
        </authorList>
    </citation>
    <scope>NUCLEOTIDE SEQUENCE</scope>
    <source>
        <strain evidence="2">CHK171-7178</strain>
    </source>
</reference>
<dbReference type="Proteomes" id="UP000698173">
    <property type="component" value="Unassembled WGS sequence"/>
</dbReference>
<gene>
    <name evidence="2" type="ORF">K8V56_17530</name>
</gene>
<evidence type="ECO:0000313" key="2">
    <source>
        <dbReference type="EMBL" id="HJF33568.1"/>
    </source>
</evidence>
<proteinExistence type="predicted"/>
<sequence>MNPQSLKEHELIGKSGDADLCIEVLAYSQKVLGDKEIKMTETQWLSFVSHVSGMVYRSTYKEKIPALEKEIFKEVSQDSIEMASDICKQLSELQDDEKYLLSIHFETAKLN</sequence>
<evidence type="ECO:0000313" key="3">
    <source>
        <dbReference type="Proteomes" id="UP000698173"/>
    </source>
</evidence>
<dbReference type="Pfam" id="PF00874">
    <property type="entry name" value="PRD"/>
    <property type="match status" value="1"/>
</dbReference>
<dbReference type="NCBIfam" id="TIGR03582">
    <property type="entry name" value="EF_0829"/>
    <property type="match status" value="1"/>
</dbReference>
<dbReference type="AlphaFoldDB" id="A0A921KET2"/>
<dbReference type="EMBL" id="DYWT01000268">
    <property type="protein sequence ID" value="HJF33568.1"/>
    <property type="molecule type" value="Genomic_DNA"/>
</dbReference>
<dbReference type="InterPro" id="IPR020044">
    <property type="entry name" value="PRD_EF0829/AHA3910"/>
</dbReference>
<dbReference type="PROSITE" id="PS51372">
    <property type="entry name" value="PRD_2"/>
    <property type="match status" value="1"/>
</dbReference>
<feature type="domain" description="PRD" evidence="1">
    <location>
        <begin position="12"/>
        <end position="111"/>
    </location>
</feature>
<dbReference type="GO" id="GO:0006355">
    <property type="term" value="P:regulation of DNA-templated transcription"/>
    <property type="evidence" value="ECO:0007669"/>
    <property type="project" value="InterPro"/>
</dbReference>
<accession>A0A921KET2</accession>
<protein>
    <submittedName>
        <fullName evidence="2">PRD domain-containing protein</fullName>
    </submittedName>
</protein>
<evidence type="ECO:0000259" key="1">
    <source>
        <dbReference type="PROSITE" id="PS51372"/>
    </source>
</evidence>